<gene>
    <name evidence="5" type="ORF">AAHA92_17366</name>
</gene>
<dbReference type="Gene3D" id="3.90.70.10">
    <property type="entry name" value="Cysteine proteinases"/>
    <property type="match status" value="2"/>
</dbReference>
<comment type="function">
    <text evidence="2">Recognizes and hydrolyzes the peptide bond at the C-terminal Gly of ubiquitin. Involved in the processing of poly-ubiquitin precursors as well as that of ubiquitinated proteins.</text>
</comment>
<feature type="domain" description="USP" evidence="4">
    <location>
        <begin position="383"/>
        <end position="972"/>
    </location>
</feature>
<evidence type="ECO:0000256" key="2">
    <source>
        <dbReference type="RuleBase" id="RU366025"/>
    </source>
</evidence>
<dbReference type="CDD" id="cd02674">
    <property type="entry name" value="Peptidase_C19R"/>
    <property type="match status" value="1"/>
</dbReference>
<evidence type="ECO:0000256" key="1">
    <source>
        <dbReference type="ARBA" id="ARBA00009085"/>
    </source>
</evidence>
<dbReference type="PROSITE" id="PS00972">
    <property type="entry name" value="USP_1"/>
    <property type="match status" value="1"/>
</dbReference>
<comment type="similarity">
    <text evidence="1 2">Belongs to the peptidase C19 family.</text>
</comment>
<feature type="compositionally biased region" description="Basic and acidic residues" evidence="3">
    <location>
        <begin position="732"/>
        <end position="745"/>
    </location>
</feature>
<keyword evidence="2" id="KW-0645">Protease</keyword>
<comment type="catalytic activity">
    <reaction evidence="2">
        <text>Thiol-dependent hydrolysis of ester, thioester, amide, peptide and isopeptide bonds formed by the C-terminal Gly of ubiquitin (a 76-residue protein attached to proteins as an intracellular targeting signal).</text>
        <dbReference type="EC" id="3.4.19.12"/>
    </reaction>
</comment>
<dbReference type="InterPro" id="IPR028889">
    <property type="entry name" value="USP"/>
</dbReference>
<evidence type="ECO:0000313" key="6">
    <source>
        <dbReference type="Proteomes" id="UP001567538"/>
    </source>
</evidence>
<organism evidence="5 6">
    <name type="scientific">Salvia divinorum</name>
    <name type="common">Maria pastora</name>
    <name type="synonym">Diviner's sage</name>
    <dbReference type="NCBI Taxonomy" id="28513"/>
    <lineage>
        <taxon>Eukaryota</taxon>
        <taxon>Viridiplantae</taxon>
        <taxon>Streptophyta</taxon>
        <taxon>Embryophyta</taxon>
        <taxon>Tracheophyta</taxon>
        <taxon>Spermatophyta</taxon>
        <taxon>Magnoliopsida</taxon>
        <taxon>eudicotyledons</taxon>
        <taxon>Gunneridae</taxon>
        <taxon>Pentapetalae</taxon>
        <taxon>asterids</taxon>
        <taxon>lamiids</taxon>
        <taxon>Lamiales</taxon>
        <taxon>Lamiaceae</taxon>
        <taxon>Nepetoideae</taxon>
        <taxon>Mentheae</taxon>
        <taxon>Salviinae</taxon>
        <taxon>Salvia</taxon>
        <taxon>Salvia subgen. Calosphace</taxon>
    </lineage>
</organism>
<dbReference type="GO" id="GO:0004843">
    <property type="term" value="F:cysteine-type deubiquitinase activity"/>
    <property type="evidence" value="ECO:0007669"/>
    <property type="project" value="UniProtKB-UniRule"/>
</dbReference>
<sequence>MNRCLKRLTITAANKALEFRFGFQFPPLFHLLNQSANFIFSLLRRSLSKSMDSLFFSNNDDEDLFSNTFDQSFLPPSFADPGESLYLVSFRWWKEAACGGALVDDTTAVLYNATPQLNGGVGDQSIGGSGGSEILVGLRREDEAGISGDEANHGGDGYLALLSEWMFFTCLKWHYDKKGMENSLPGEDSGHDLFSLQIRLMYVRETRQLIIKISQQDNGHSSLNKAYSIFTKLGMLQVWDFSGQTNQFFLNENLSSVDLVRSHEEILLELHVYGLPCSINEKESSDENVAMTQPTMNGPSSSSALTMNGPSSSSALTMNGPSSSTALTMNGSSPRSALTMNGPSSSYAFTMDGSADKVNFFSKVPLSDAACSAVNGSSSLGLTGLYNLGNTCFMNSAVQCLVHTPKLVDYFLGNFRKDLNYENPLGMNGKLAITFGDLLRKLWAPEATPVAPRMFKSTISSFAPQFGGYNQHDSQEFLSFLLDGLHEDLNRVKRKPYVQAKEEDGRSDEEVADEYWENHLSRNDSVIVDLCQGQYRSSLVCPVCKKLSVTFDPFMYLSLPLPSSTMRKMTLTVFSTDGNNLPHPVTVTVPHNGTLKDLVDTLGTACSLRDDETLYISEIYNNSILQALDNPSGSIELIRDYDKLVAYRLPKDMDGCPLVEFTHQLEEKSYLHSFPSFRKFGIPLVARISDFSKGSEIYKTFLKIISPFLLPHEEFLTDLDSRENAQEDAEIEDRVSDEAENSKDETENDLDSQSDFEFHMENGGYSSSVRIQMDEPVPASNYGQRITVRVTWSQKMFQDYDTSMLSQLPEVCKTASMSKWTQDSISLYKCVEAFLKEEPLGPEDMWYCPNCKAHRQAGKKLDLWRLPEILVIHLKRFSYTRFSKNKLETFVDFPVESFDLSNYILKKNNKDCHRYMLYAISNHYGGMGGGHYTAFAKHRVGSWYEFDDSHVYPVTEEQIKTQAAYVLFYKRV</sequence>
<dbReference type="InterPro" id="IPR050185">
    <property type="entry name" value="Ub_carboxyl-term_hydrolase"/>
</dbReference>
<accession>A0ABD1H2K7</accession>
<dbReference type="InterPro" id="IPR001394">
    <property type="entry name" value="Peptidase_C19_UCH"/>
</dbReference>
<dbReference type="EC" id="3.4.19.12" evidence="2"/>
<dbReference type="InterPro" id="IPR057372">
    <property type="entry name" value="Ubiquitin_UBP8/5"/>
</dbReference>
<evidence type="ECO:0000313" key="5">
    <source>
        <dbReference type="EMBL" id="KAL1549236.1"/>
    </source>
</evidence>
<dbReference type="SUPFAM" id="SSF54001">
    <property type="entry name" value="Cysteine proteinases"/>
    <property type="match status" value="1"/>
</dbReference>
<reference evidence="5 6" key="1">
    <citation type="submission" date="2024-06" db="EMBL/GenBank/DDBJ databases">
        <title>A chromosome level genome sequence of Diviner's sage (Salvia divinorum).</title>
        <authorList>
            <person name="Ford S.A."/>
            <person name="Ro D.-K."/>
            <person name="Ness R.W."/>
            <person name="Phillips M.A."/>
        </authorList>
    </citation>
    <scope>NUCLEOTIDE SEQUENCE [LARGE SCALE GENOMIC DNA]</scope>
    <source>
        <strain evidence="5">SAF-2024a</strain>
        <tissue evidence="5">Leaf</tissue>
    </source>
</reference>
<dbReference type="Pfam" id="PF00443">
    <property type="entry name" value="UCH"/>
    <property type="match status" value="1"/>
</dbReference>
<feature type="region of interest" description="Disordered" evidence="3">
    <location>
        <begin position="295"/>
        <end position="335"/>
    </location>
</feature>
<dbReference type="PANTHER" id="PTHR21646:SF75">
    <property type="entry name" value="UBIQUITIN CARBOXYL-TERMINAL HYDROLASE"/>
    <property type="match status" value="1"/>
</dbReference>
<dbReference type="InterPro" id="IPR018200">
    <property type="entry name" value="USP_CS"/>
</dbReference>
<feature type="region of interest" description="Disordered" evidence="3">
    <location>
        <begin position="723"/>
        <end position="755"/>
    </location>
</feature>
<dbReference type="InterPro" id="IPR038765">
    <property type="entry name" value="Papain-like_cys_pep_sf"/>
</dbReference>
<proteinExistence type="inferred from homology"/>
<dbReference type="PROSITE" id="PS00973">
    <property type="entry name" value="USP_2"/>
    <property type="match status" value="1"/>
</dbReference>
<keyword evidence="6" id="KW-1185">Reference proteome</keyword>
<protein>
    <recommendedName>
        <fullName evidence="2">Ubiquitin carboxyl-terminal hydrolase</fullName>
        <ecNumber evidence="2">3.4.19.12</ecNumber>
    </recommendedName>
</protein>
<evidence type="ECO:0000259" key="4">
    <source>
        <dbReference type="PROSITE" id="PS50235"/>
    </source>
</evidence>
<name>A0ABD1H2K7_SALDI</name>
<keyword evidence="2" id="KW-0833">Ubl conjugation pathway</keyword>
<dbReference type="PROSITE" id="PS50235">
    <property type="entry name" value="USP_3"/>
    <property type="match status" value="1"/>
</dbReference>
<dbReference type="PANTHER" id="PTHR21646">
    <property type="entry name" value="UBIQUITIN CARBOXYL-TERMINAL HYDROLASE"/>
    <property type="match status" value="1"/>
</dbReference>
<keyword evidence="2" id="KW-0788">Thiol protease</keyword>
<dbReference type="AlphaFoldDB" id="A0ABD1H2K7"/>
<dbReference type="Pfam" id="PF25242">
    <property type="entry name" value="Ubiquitin_UBP8"/>
    <property type="match status" value="1"/>
</dbReference>
<evidence type="ECO:0000256" key="3">
    <source>
        <dbReference type="SAM" id="MobiDB-lite"/>
    </source>
</evidence>
<keyword evidence="2 5" id="KW-0378">Hydrolase</keyword>
<dbReference type="Proteomes" id="UP001567538">
    <property type="component" value="Unassembled WGS sequence"/>
</dbReference>
<comment type="caution">
    <text evidence="5">The sequence shown here is derived from an EMBL/GenBank/DDBJ whole genome shotgun (WGS) entry which is preliminary data.</text>
</comment>
<dbReference type="EMBL" id="JBEAFC010000007">
    <property type="protein sequence ID" value="KAL1549236.1"/>
    <property type="molecule type" value="Genomic_DNA"/>
</dbReference>
<dbReference type="GO" id="GO:0006508">
    <property type="term" value="P:proteolysis"/>
    <property type="evidence" value="ECO:0007669"/>
    <property type="project" value="UniProtKB-KW"/>
</dbReference>